<gene>
    <name evidence="1" type="ORF">DXN05_24285</name>
</gene>
<name>A0A3E1NCW5_9BACT</name>
<evidence type="ECO:0000313" key="1">
    <source>
        <dbReference type="EMBL" id="RFM25608.1"/>
    </source>
</evidence>
<dbReference type="EMBL" id="QTJU01000019">
    <property type="protein sequence ID" value="RFM25608.1"/>
    <property type="molecule type" value="Genomic_DNA"/>
</dbReference>
<evidence type="ECO:0000313" key="2">
    <source>
        <dbReference type="Proteomes" id="UP000261284"/>
    </source>
</evidence>
<sequence length="138" mass="16146">MLSFIVFGSGYNSGGDVKQKLAKKIKEEAQFETVAEETKPTIDSTFKKIIQYDPSVQALFLESDIQNAIAAIKAAYQRRAYDNRYKCFLQQARFFEMMFSDRKELRGNYKDIENYNKSLEDCKVYRTGLQQAIMQRHR</sequence>
<protein>
    <submittedName>
        <fullName evidence="1">Uncharacterized protein</fullName>
    </submittedName>
</protein>
<reference evidence="1 2" key="1">
    <citation type="submission" date="2018-08" db="EMBL/GenBank/DDBJ databases">
        <title>Chitinophagaceae sp. K23C18032701, a novel bacterium isolated from forest soil.</title>
        <authorList>
            <person name="Wang C."/>
        </authorList>
    </citation>
    <scope>NUCLEOTIDE SEQUENCE [LARGE SCALE GENOMIC DNA]</scope>
    <source>
        <strain evidence="1 2">K23C18032701</strain>
    </source>
</reference>
<dbReference type="InterPro" id="IPR039449">
    <property type="entry name" value="TssO"/>
</dbReference>
<dbReference type="Proteomes" id="UP000261284">
    <property type="component" value="Unassembled WGS sequence"/>
</dbReference>
<dbReference type="Pfam" id="PF17561">
    <property type="entry name" value="TssO"/>
    <property type="match status" value="1"/>
</dbReference>
<proteinExistence type="predicted"/>
<dbReference type="AlphaFoldDB" id="A0A3E1NCW5"/>
<keyword evidence="2" id="KW-1185">Reference proteome</keyword>
<organism evidence="1 2">
    <name type="scientific">Deminuibacter soli</name>
    <dbReference type="NCBI Taxonomy" id="2291815"/>
    <lineage>
        <taxon>Bacteria</taxon>
        <taxon>Pseudomonadati</taxon>
        <taxon>Bacteroidota</taxon>
        <taxon>Chitinophagia</taxon>
        <taxon>Chitinophagales</taxon>
        <taxon>Chitinophagaceae</taxon>
        <taxon>Deminuibacter</taxon>
    </lineage>
</organism>
<accession>A0A3E1NCW5</accession>
<comment type="caution">
    <text evidence="1">The sequence shown here is derived from an EMBL/GenBank/DDBJ whole genome shotgun (WGS) entry which is preliminary data.</text>
</comment>